<keyword evidence="1" id="KW-0732">Signal</keyword>
<dbReference type="EMBL" id="CP044399">
    <property type="protein sequence ID" value="QFI37453.1"/>
    <property type="molecule type" value="Genomic_DNA"/>
</dbReference>
<dbReference type="KEGG" id="mmaa:FR932_06205"/>
<dbReference type="RefSeq" id="WP_019439709.1">
    <property type="nucleotide sequence ID" value="NZ_ALOE01000004.1"/>
</dbReference>
<reference evidence="2 3" key="1">
    <citation type="submission" date="2019-09" db="EMBL/GenBank/DDBJ databases">
        <title>Hybrid Assembly of the complete Genome of the Deep-Sea Bacterium Moritella marina from long Nanopore and Illumina reads.</title>
        <authorList>
            <person name="Magin S."/>
            <person name="Georgoulis A."/>
            <person name="Papadimitriou K."/>
            <person name="Iliakis G."/>
            <person name="Vorgias C.E."/>
        </authorList>
    </citation>
    <scope>NUCLEOTIDE SEQUENCE [LARGE SCALE GENOMIC DNA]</scope>
    <source>
        <strain evidence="2 3">MP-1</strain>
    </source>
</reference>
<evidence type="ECO:0000313" key="3">
    <source>
        <dbReference type="Proteomes" id="UP000327424"/>
    </source>
</evidence>
<organism evidence="2 3">
    <name type="scientific">Moritella marina ATCC 15381</name>
    <dbReference type="NCBI Taxonomy" id="1202962"/>
    <lineage>
        <taxon>Bacteria</taxon>
        <taxon>Pseudomonadati</taxon>
        <taxon>Pseudomonadota</taxon>
        <taxon>Gammaproteobacteria</taxon>
        <taxon>Alteromonadales</taxon>
        <taxon>Moritellaceae</taxon>
        <taxon>Moritella</taxon>
    </lineage>
</organism>
<sequence>MRKFIVILVFVLSGCVMSSAPENNADFSDKTKLESFVGCYANVGESGFEGPQRLLSEAIWPKSTIEHNKIEFVEVDLASETSVLVAAKSKLNESVYKSKFVEGQDFEIKNGQVTLNSEFSGSLAGESGNPFIGVAGGSIMIGLDENGHGKMSESATFVGTAFIFIPVAGHSTDSIRFLKLPSGCH</sequence>
<dbReference type="AlphaFoldDB" id="A0A5J6WH85"/>
<gene>
    <name evidence="2" type="ORF">FR932_06205</name>
</gene>
<dbReference type="OrthoDB" id="6364510at2"/>
<feature type="signal peptide" evidence="1">
    <location>
        <begin position="1"/>
        <end position="20"/>
    </location>
</feature>
<name>A0A5J6WH85_MORMI</name>
<keyword evidence="3" id="KW-1185">Reference proteome</keyword>
<evidence type="ECO:0008006" key="4">
    <source>
        <dbReference type="Google" id="ProtNLM"/>
    </source>
</evidence>
<feature type="chain" id="PRO_5023843296" description="Lipoprotein" evidence="1">
    <location>
        <begin position="21"/>
        <end position="185"/>
    </location>
</feature>
<dbReference type="Proteomes" id="UP000327424">
    <property type="component" value="Chromosome"/>
</dbReference>
<accession>A0A5J6WH85</accession>
<proteinExistence type="predicted"/>
<dbReference type="PROSITE" id="PS51257">
    <property type="entry name" value="PROKAR_LIPOPROTEIN"/>
    <property type="match status" value="1"/>
</dbReference>
<evidence type="ECO:0000256" key="1">
    <source>
        <dbReference type="SAM" id="SignalP"/>
    </source>
</evidence>
<evidence type="ECO:0000313" key="2">
    <source>
        <dbReference type="EMBL" id="QFI37453.1"/>
    </source>
</evidence>
<protein>
    <recommendedName>
        <fullName evidence="4">Lipoprotein</fullName>
    </recommendedName>
</protein>